<dbReference type="WBParaSite" id="maker-E.canG7_contigs_2427-snap-gene-0.0-mRNA-1">
    <property type="protein sequence ID" value="maker-E.canG7_contigs_2427-snap-gene-0.0-mRNA-1"/>
    <property type="gene ID" value="EcG7_10094"/>
</dbReference>
<dbReference type="GO" id="GO:0016020">
    <property type="term" value="C:membrane"/>
    <property type="evidence" value="ECO:0007669"/>
    <property type="project" value="InterPro"/>
</dbReference>
<keyword evidence="2" id="KW-1133">Transmembrane helix</keyword>
<evidence type="ECO:0000256" key="2">
    <source>
        <dbReference type="SAM" id="Phobius"/>
    </source>
</evidence>
<protein>
    <submittedName>
        <fullName evidence="4">Uncharacterized protein</fullName>
    </submittedName>
</protein>
<dbReference type="AlphaFoldDB" id="A0A915EWH6"/>
<evidence type="ECO:0000313" key="4">
    <source>
        <dbReference type="WBParaSite" id="maker-E.canG7_contigs_2427-snap-gene-0.0-mRNA-1"/>
    </source>
</evidence>
<feature type="transmembrane region" description="Helical" evidence="2">
    <location>
        <begin position="25"/>
        <end position="44"/>
    </location>
</feature>
<evidence type="ECO:0000256" key="1">
    <source>
        <dbReference type="ARBA" id="ARBA00010199"/>
    </source>
</evidence>
<keyword evidence="2" id="KW-0472">Membrane</keyword>
<proteinExistence type="inferred from homology"/>
<dbReference type="Pfam" id="PF01554">
    <property type="entry name" value="MatE"/>
    <property type="match status" value="1"/>
</dbReference>
<sequence>MHASPTGLRGEHALTVQTILNNFDSLIFCTFPLGFCVASTIRIGQFLKANKAEGPVSTSCVAIFTIVVLPIVGFVIIICTRFYIPRIFTSDP</sequence>
<dbReference type="Proteomes" id="UP000887562">
    <property type="component" value="Unplaced"/>
</dbReference>
<feature type="transmembrane region" description="Helical" evidence="2">
    <location>
        <begin position="56"/>
        <end position="84"/>
    </location>
</feature>
<organism evidence="3 4">
    <name type="scientific">Echinococcus canadensis</name>
    <dbReference type="NCBI Taxonomy" id="519352"/>
    <lineage>
        <taxon>Eukaryota</taxon>
        <taxon>Metazoa</taxon>
        <taxon>Spiralia</taxon>
        <taxon>Lophotrochozoa</taxon>
        <taxon>Platyhelminthes</taxon>
        <taxon>Cestoda</taxon>
        <taxon>Eucestoda</taxon>
        <taxon>Cyclophyllidea</taxon>
        <taxon>Taeniidae</taxon>
        <taxon>Echinococcus</taxon>
        <taxon>Echinococcus canadensis group</taxon>
    </lineage>
</organism>
<dbReference type="GO" id="GO:0042910">
    <property type="term" value="F:xenobiotic transmembrane transporter activity"/>
    <property type="evidence" value="ECO:0007669"/>
    <property type="project" value="InterPro"/>
</dbReference>
<keyword evidence="3" id="KW-1185">Reference proteome</keyword>
<accession>A0A915EWH6</accession>
<name>A0A915EWH6_9CEST</name>
<keyword evidence="2" id="KW-0812">Transmembrane</keyword>
<dbReference type="GO" id="GO:0015297">
    <property type="term" value="F:antiporter activity"/>
    <property type="evidence" value="ECO:0007669"/>
    <property type="project" value="InterPro"/>
</dbReference>
<comment type="similarity">
    <text evidence="1">Belongs to the multi antimicrobial extrusion (MATE) (TC 2.A.66.1) family.</text>
</comment>
<dbReference type="InterPro" id="IPR002528">
    <property type="entry name" value="MATE_fam"/>
</dbReference>
<evidence type="ECO:0000313" key="3">
    <source>
        <dbReference type="Proteomes" id="UP000887562"/>
    </source>
</evidence>
<reference evidence="4" key="1">
    <citation type="submission" date="2022-11" db="UniProtKB">
        <authorList>
            <consortium name="WormBaseParasite"/>
        </authorList>
    </citation>
    <scope>IDENTIFICATION</scope>
</reference>